<evidence type="ECO:0000256" key="1">
    <source>
        <dbReference type="SAM" id="MobiDB-lite"/>
    </source>
</evidence>
<organism evidence="3 4">
    <name type="scientific">Rhizoctonia solani</name>
    <dbReference type="NCBI Taxonomy" id="456999"/>
    <lineage>
        <taxon>Eukaryota</taxon>
        <taxon>Fungi</taxon>
        <taxon>Dikarya</taxon>
        <taxon>Basidiomycota</taxon>
        <taxon>Agaricomycotina</taxon>
        <taxon>Agaricomycetes</taxon>
        <taxon>Cantharellales</taxon>
        <taxon>Ceratobasidiaceae</taxon>
        <taxon>Rhizoctonia</taxon>
    </lineage>
</organism>
<reference evidence="3" key="1">
    <citation type="submission" date="2021-01" db="EMBL/GenBank/DDBJ databases">
        <authorList>
            <person name="Kaushik A."/>
        </authorList>
    </citation>
    <scope>NUCLEOTIDE SEQUENCE</scope>
    <source>
        <strain evidence="3">AG5</strain>
    </source>
</reference>
<proteinExistence type="predicted"/>
<sequence length="410" mass="46207">MGDRPKGPPDPWTPDDLKKHLQTAVTLELCTIPVYLYALYAINPDPQDGTDEDKKKAKKIAKDTARNIQRVVKEEMLHLGLAGNILSSIGTRPELYGPERTPKYELEMFYEPITLHLVPPHEEAIQTFVQLEAPQQETPGHSRGPGWEVDRYQSIGEFYESLEKGLETIHEEMKKKGNALFDPECKDRQFTGRGMIEVKVPDNASDKELKKALAAMKLIVAQGEGTKTKTRALTRQKKSHWEIFEELTKVQIPHHDTVTDPKTDDQTFSEKIKKAMRAFDAVYCYLLLSIENVWANVTGDQRTKLLENVTTLMGGMMQPIALFLVEEKVNDAAGSKRAAPPFNYYHFESIESAKDEMIKELKAAHEAYATGGFDGLVEEAKGLLDLKELTCEGEPEEAEEAEESEEKDGN</sequence>
<feature type="region of interest" description="Disordered" evidence="1">
    <location>
        <begin position="390"/>
        <end position="410"/>
    </location>
</feature>
<dbReference type="InterPro" id="IPR026820">
    <property type="entry name" value="VioB/RebD_dom"/>
</dbReference>
<feature type="compositionally biased region" description="Acidic residues" evidence="1">
    <location>
        <begin position="391"/>
        <end position="410"/>
    </location>
</feature>
<protein>
    <recommendedName>
        <fullName evidence="2">Iminophenyl-pyruvate dimer synthase domain-containing protein</fullName>
    </recommendedName>
</protein>
<dbReference type="AlphaFoldDB" id="A0A8H3E2Y0"/>
<accession>A0A8H3E2Y0</accession>
<evidence type="ECO:0000313" key="3">
    <source>
        <dbReference type="EMBL" id="CAE7153636.1"/>
    </source>
</evidence>
<dbReference type="PANTHER" id="PTHR34400:SF4">
    <property type="entry name" value="MEMBRANE PROTEIN"/>
    <property type="match status" value="1"/>
</dbReference>
<comment type="caution">
    <text evidence="3">The sequence shown here is derived from an EMBL/GenBank/DDBJ whole genome shotgun (WGS) entry which is preliminary data.</text>
</comment>
<dbReference type="InterPro" id="IPR012347">
    <property type="entry name" value="Ferritin-like"/>
</dbReference>
<dbReference type="EMBL" id="CAJNJQ010001879">
    <property type="protein sequence ID" value="CAE7153636.1"/>
    <property type="molecule type" value="Genomic_DNA"/>
</dbReference>
<feature type="domain" description="Iminophenyl-pyruvate dimer synthase" evidence="2">
    <location>
        <begin position="21"/>
        <end position="248"/>
    </location>
</feature>
<dbReference type="Proteomes" id="UP000663827">
    <property type="component" value="Unassembled WGS sequence"/>
</dbReference>
<evidence type="ECO:0000313" key="4">
    <source>
        <dbReference type="Proteomes" id="UP000663827"/>
    </source>
</evidence>
<dbReference type="Gene3D" id="1.20.1260.10">
    <property type="match status" value="1"/>
</dbReference>
<evidence type="ECO:0000259" key="2">
    <source>
        <dbReference type="Pfam" id="PF12902"/>
    </source>
</evidence>
<gene>
    <name evidence="3" type="ORF">RDB_LOCUS91145</name>
</gene>
<dbReference type="Pfam" id="PF12902">
    <property type="entry name" value="Ferritin-like"/>
    <property type="match status" value="1"/>
</dbReference>
<name>A0A8H3E2Y0_9AGAM</name>
<dbReference type="PANTHER" id="PTHR34400">
    <property type="match status" value="1"/>
</dbReference>